<evidence type="ECO:0000313" key="2">
    <source>
        <dbReference type="EMBL" id="MFB4194090.1"/>
    </source>
</evidence>
<dbReference type="RefSeq" id="WP_375062117.1">
    <property type="nucleotide sequence ID" value="NZ_JBHGBT010000004.1"/>
</dbReference>
<keyword evidence="1" id="KW-0812">Transmembrane</keyword>
<dbReference type="Pfam" id="PF17260">
    <property type="entry name" value="DUF5326"/>
    <property type="match status" value="1"/>
</dbReference>
<name>A0ABV4ZIZ4_9ACTN</name>
<feature type="transmembrane region" description="Helical" evidence="1">
    <location>
        <begin position="39"/>
        <end position="57"/>
    </location>
</feature>
<organism evidence="2 3">
    <name type="scientific">Streptomyces carpaticus</name>
    <dbReference type="NCBI Taxonomy" id="285558"/>
    <lineage>
        <taxon>Bacteria</taxon>
        <taxon>Bacillati</taxon>
        <taxon>Actinomycetota</taxon>
        <taxon>Actinomycetes</taxon>
        <taxon>Kitasatosporales</taxon>
        <taxon>Streptomycetaceae</taxon>
        <taxon>Streptomyces</taxon>
    </lineage>
</organism>
<comment type="caution">
    <text evidence="2">The sequence shown here is derived from an EMBL/GenBank/DDBJ whole genome shotgun (WGS) entry which is preliminary data.</text>
</comment>
<feature type="transmembrane region" description="Helical" evidence="1">
    <location>
        <begin position="12"/>
        <end position="33"/>
    </location>
</feature>
<reference evidence="2 3" key="1">
    <citation type="submission" date="2024-09" db="EMBL/GenBank/DDBJ databases">
        <title>Draft genome sequence of multifaceted antimicrobials producing Streptomyces sp. strain FH1.</title>
        <authorList>
            <person name="Hassan F."/>
            <person name="Ali H."/>
            <person name="Hassan N."/>
            <person name="Nawaz A."/>
        </authorList>
    </citation>
    <scope>NUCLEOTIDE SEQUENCE [LARGE SCALE GENOMIC DNA]</scope>
    <source>
        <strain evidence="2 3">FH1</strain>
    </source>
</reference>
<keyword evidence="3" id="KW-1185">Reference proteome</keyword>
<evidence type="ECO:0000256" key="1">
    <source>
        <dbReference type="SAM" id="Phobius"/>
    </source>
</evidence>
<accession>A0ABV4ZIZ4</accession>
<dbReference type="Proteomes" id="UP001577267">
    <property type="component" value="Unassembled WGS sequence"/>
</dbReference>
<keyword evidence="1" id="KW-0472">Membrane</keyword>
<dbReference type="EMBL" id="JBHGBT010000004">
    <property type="protein sequence ID" value="MFB4194090.1"/>
    <property type="molecule type" value="Genomic_DNA"/>
</dbReference>
<keyword evidence="1" id="KW-1133">Transmembrane helix</keyword>
<dbReference type="InterPro" id="IPR020246">
    <property type="entry name" value="Uncharacterised_SCO3924"/>
</dbReference>
<gene>
    <name evidence="2" type="ORF">ACE11A_06945</name>
</gene>
<sequence length="70" mass="7799">MKELFRSLPWWVRWVAIPAIVLVVFGGLITSVLTWVMSLMFKILVCAALIALLIFLVRKFTASSSSGGGW</sequence>
<proteinExistence type="predicted"/>
<evidence type="ECO:0000313" key="3">
    <source>
        <dbReference type="Proteomes" id="UP001577267"/>
    </source>
</evidence>
<protein>
    <submittedName>
        <fullName evidence="2">DUF5326 family protein</fullName>
    </submittedName>
</protein>